<feature type="domain" description="VWFA" evidence="3">
    <location>
        <begin position="30"/>
        <end position="193"/>
    </location>
</feature>
<protein>
    <submittedName>
        <fullName evidence="4">VWA domain-containing protein</fullName>
    </submittedName>
</protein>
<evidence type="ECO:0000256" key="2">
    <source>
        <dbReference type="SAM" id="SignalP"/>
    </source>
</evidence>
<dbReference type="SUPFAM" id="SSF53300">
    <property type="entry name" value="vWA-like"/>
    <property type="match status" value="1"/>
</dbReference>
<sequence length="623" mass="68756">MKWLKIHTVLLAAVLSFWGPLSQADTQFRVIVDASGSMLISDPDKLTSEALRLISNLAPEEQATLGIWLFGEEPRVLLPEANVNKVTKAKLASYVDAYVTEDVETDLEAIIKLLLETPDSGDLAPGFDRHWILVTDGMVDISLDEAINKASRDRILNELTTKLEERGIHLHTISMTGYTDKALLESLSLRTNAIHTEVALPEDLLDVFERIFTQAAPVDELPFDGNRFLVDDAIKELTLVVFHESNEQPLITKPDASTLSLQNGQGVSVSASDHYTLITINDPAAGEWQVSNVDLARSSVRVITDLSAQATKVTPVIFVNEPIYSTIGLFQSDVMIKDDDVLNLLKVTQTLKQLSGETEESIYSNELARTNGQFKQRMVGITEPGNYELVTLVDGKTFSRQLSQYFTVHPAIEFAGASQGGDLVAFTAKPVNLKLNVLRSNIQLEFSYGNGTIETEEMPLIGQGYWEKVIPVSVGDNVKVRAKLVGMTQTDLRFDYWTPSWSLSREAGRPPVVTLGDSAQVEDTLMTPSSSDQEVAPVSFAPAISVVEEAQEIEDPTENADTNVVETSQIEKIRDKANSITAREWIMYGVLNLGAILIIGSGVLLYRRMKSRKSTKRDNLDDV</sequence>
<evidence type="ECO:0000313" key="5">
    <source>
        <dbReference type="Proteomes" id="UP000516370"/>
    </source>
</evidence>
<evidence type="ECO:0000256" key="1">
    <source>
        <dbReference type="SAM" id="Phobius"/>
    </source>
</evidence>
<name>A0A7H1J1J5_9GAMM</name>
<keyword evidence="1" id="KW-0812">Transmembrane</keyword>
<feature type="transmembrane region" description="Helical" evidence="1">
    <location>
        <begin position="585"/>
        <end position="606"/>
    </location>
</feature>
<dbReference type="EMBL" id="CP061081">
    <property type="protein sequence ID" value="QNT04361.1"/>
    <property type="molecule type" value="Genomic_DNA"/>
</dbReference>
<dbReference type="AlphaFoldDB" id="A0A7H1J1J5"/>
<keyword evidence="2" id="KW-0732">Signal</keyword>
<gene>
    <name evidence="4" type="ORF">IBG28_11460</name>
</gene>
<evidence type="ECO:0000259" key="3">
    <source>
        <dbReference type="Pfam" id="PF00092"/>
    </source>
</evidence>
<dbReference type="OrthoDB" id="798937at2"/>
<reference evidence="4 5" key="1">
    <citation type="submission" date="2020-09" db="EMBL/GenBank/DDBJ databases">
        <title>Complete genome sequence of an Arctic sea ice bacterium Marinomonas arctica BSI20414.</title>
        <authorList>
            <person name="Liao L."/>
            <person name="Chen B."/>
        </authorList>
    </citation>
    <scope>NUCLEOTIDE SEQUENCE [LARGE SCALE GENOMIC DNA]</scope>
    <source>
        <strain evidence="4 5">BSI20414</strain>
    </source>
</reference>
<dbReference type="Pfam" id="PF00092">
    <property type="entry name" value="VWA"/>
    <property type="match status" value="1"/>
</dbReference>
<feature type="signal peptide" evidence="2">
    <location>
        <begin position="1"/>
        <end position="24"/>
    </location>
</feature>
<evidence type="ECO:0000313" key="4">
    <source>
        <dbReference type="EMBL" id="QNT04361.1"/>
    </source>
</evidence>
<dbReference type="RefSeq" id="WP_111607339.1">
    <property type="nucleotide sequence ID" value="NZ_BMLJ01000011.1"/>
</dbReference>
<keyword evidence="5" id="KW-1185">Reference proteome</keyword>
<dbReference type="Proteomes" id="UP000516370">
    <property type="component" value="Chromosome"/>
</dbReference>
<dbReference type="Gene3D" id="3.40.50.410">
    <property type="entry name" value="von Willebrand factor, type A domain"/>
    <property type="match status" value="1"/>
</dbReference>
<keyword evidence="1" id="KW-0472">Membrane</keyword>
<proteinExistence type="predicted"/>
<dbReference type="InterPro" id="IPR036465">
    <property type="entry name" value="vWFA_dom_sf"/>
</dbReference>
<dbReference type="InterPro" id="IPR002035">
    <property type="entry name" value="VWF_A"/>
</dbReference>
<accession>A0A7H1J1J5</accession>
<dbReference type="KEGG" id="mard:IBG28_11460"/>
<feature type="chain" id="PRO_5028838827" evidence="2">
    <location>
        <begin position="25"/>
        <end position="623"/>
    </location>
</feature>
<keyword evidence="1" id="KW-1133">Transmembrane helix</keyword>
<organism evidence="4 5">
    <name type="scientific">Marinomonas arctica</name>
    <dbReference type="NCBI Taxonomy" id="383750"/>
    <lineage>
        <taxon>Bacteria</taxon>
        <taxon>Pseudomonadati</taxon>
        <taxon>Pseudomonadota</taxon>
        <taxon>Gammaproteobacteria</taxon>
        <taxon>Oceanospirillales</taxon>
        <taxon>Oceanospirillaceae</taxon>
        <taxon>Marinomonas</taxon>
    </lineage>
</organism>